<gene>
    <name evidence="1" type="ORF">ACH5RR_032554</name>
</gene>
<sequence>MSLDIHCLLHVGIQLKVAIPQPLRPKALSWLAPFPGSYKLNVDVSSLRNPGNVGGVGVIHNNNGEGSSCDLNRTNFAVMINMDFLWRSMLVRKARANTSDDKHGFFVEIYVGVQGPGQYEACVYCNTFVTVCHCHEKVALRSYDNVGLA</sequence>
<organism evidence="1 2">
    <name type="scientific">Cinchona calisaya</name>
    <dbReference type="NCBI Taxonomy" id="153742"/>
    <lineage>
        <taxon>Eukaryota</taxon>
        <taxon>Viridiplantae</taxon>
        <taxon>Streptophyta</taxon>
        <taxon>Embryophyta</taxon>
        <taxon>Tracheophyta</taxon>
        <taxon>Spermatophyta</taxon>
        <taxon>Magnoliopsida</taxon>
        <taxon>eudicotyledons</taxon>
        <taxon>Gunneridae</taxon>
        <taxon>Pentapetalae</taxon>
        <taxon>asterids</taxon>
        <taxon>lamiids</taxon>
        <taxon>Gentianales</taxon>
        <taxon>Rubiaceae</taxon>
        <taxon>Cinchonoideae</taxon>
        <taxon>Cinchoneae</taxon>
        <taxon>Cinchona</taxon>
    </lineage>
</organism>
<name>A0ABD2YLK6_9GENT</name>
<dbReference type="AlphaFoldDB" id="A0ABD2YLK6"/>
<accession>A0ABD2YLK6</accession>
<reference evidence="1 2" key="1">
    <citation type="submission" date="2024-11" db="EMBL/GenBank/DDBJ databases">
        <title>A near-complete genome assembly of Cinchona calisaya.</title>
        <authorList>
            <person name="Lian D.C."/>
            <person name="Zhao X.W."/>
            <person name="Wei L."/>
        </authorList>
    </citation>
    <scope>NUCLEOTIDE SEQUENCE [LARGE SCALE GENOMIC DNA]</scope>
    <source>
        <tissue evidence="1">Nenye</tissue>
    </source>
</reference>
<dbReference type="Proteomes" id="UP001630127">
    <property type="component" value="Unassembled WGS sequence"/>
</dbReference>
<evidence type="ECO:0000313" key="1">
    <source>
        <dbReference type="EMBL" id="KAL3507172.1"/>
    </source>
</evidence>
<keyword evidence="2" id="KW-1185">Reference proteome</keyword>
<protein>
    <submittedName>
        <fullName evidence="1">Uncharacterized protein</fullName>
    </submittedName>
</protein>
<evidence type="ECO:0000313" key="2">
    <source>
        <dbReference type="Proteomes" id="UP001630127"/>
    </source>
</evidence>
<comment type="caution">
    <text evidence="1">The sequence shown here is derived from an EMBL/GenBank/DDBJ whole genome shotgun (WGS) entry which is preliminary data.</text>
</comment>
<dbReference type="EMBL" id="JBJUIK010000013">
    <property type="protein sequence ID" value="KAL3507172.1"/>
    <property type="molecule type" value="Genomic_DNA"/>
</dbReference>
<proteinExistence type="predicted"/>